<feature type="transmembrane region" description="Helical" evidence="3">
    <location>
        <begin position="158"/>
        <end position="180"/>
    </location>
</feature>
<name>A0A1K1LIU8_RUMFL</name>
<dbReference type="GO" id="GO:0005886">
    <property type="term" value="C:plasma membrane"/>
    <property type="evidence" value="ECO:0007669"/>
    <property type="project" value="UniProtKB-SubCell"/>
</dbReference>
<dbReference type="AlphaFoldDB" id="A0A1K1LIU8"/>
<proteinExistence type="inferred from homology"/>
<dbReference type="PANTHER" id="PTHR34295:SF1">
    <property type="entry name" value="BIOTIN TRANSPORTER BIOY"/>
    <property type="match status" value="1"/>
</dbReference>
<dbReference type="Proteomes" id="UP000183461">
    <property type="component" value="Unassembled WGS sequence"/>
</dbReference>
<keyword evidence="2 3" id="KW-0472">Membrane</keyword>
<feature type="transmembrane region" description="Helical" evidence="3">
    <location>
        <begin position="88"/>
        <end position="112"/>
    </location>
</feature>
<feature type="transmembrane region" description="Helical" evidence="3">
    <location>
        <begin position="63"/>
        <end position="81"/>
    </location>
</feature>
<gene>
    <name evidence="4" type="ORF">SAMN02910280_0407</name>
</gene>
<keyword evidence="3" id="KW-1133">Transmembrane helix</keyword>
<feature type="transmembrane region" description="Helical" evidence="3">
    <location>
        <begin position="20"/>
        <end position="43"/>
    </location>
</feature>
<dbReference type="GO" id="GO:0015225">
    <property type="term" value="F:biotin transmembrane transporter activity"/>
    <property type="evidence" value="ECO:0007669"/>
    <property type="project" value="UniProtKB-UniRule"/>
</dbReference>
<dbReference type="RefSeq" id="WP_072298867.1">
    <property type="nucleotide sequence ID" value="NZ_FPIP01000001.1"/>
</dbReference>
<comment type="similarity">
    <text evidence="1 2">Belongs to the BioY family.</text>
</comment>
<dbReference type="Pfam" id="PF02632">
    <property type="entry name" value="BioY"/>
    <property type="match status" value="1"/>
</dbReference>
<evidence type="ECO:0000256" key="2">
    <source>
        <dbReference type="PIRNR" id="PIRNR016661"/>
    </source>
</evidence>
<protein>
    <recommendedName>
        <fullName evidence="2">Biotin transporter</fullName>
    </recommendedName>
</protein>
<comment type="subcellular location">
    <subcellularLocation>
        <location evidence="2">Cell membrane</location>
        <topology evidence="2">Multi-pass membrane protein</topology>
    </subcellularLocation>
</comment>
<evidence type="ECO:0000313" key="5">
    <source>
        <dbReference type="Proteomes" id="UP000183461"/>
    </source>
</evidence>
<keyword evidence="3" id="KW-0812">Transmembrane</keyword>
<reference evidence="4 5" key="1">
    <citation type="submission" date="2016-11" db="EMBL/GenBank/DDBJ databases">
        <authorList>
            <person name="Jaros S."/>
            <person name="Januszkiewicz K."/>
            <person name="Wedrychowicz H."/>
        </authorList>
    </citation>
    <scope>NUCLEOTIDE SEQUENCE [LARGE SCALE GENOMIC DNA]</scope>
    <source>
        <strain evidence="4 5">YL228</strain>
    </source>
</reference>
<keyword evidence="2" id="KW-1003">Cell membrane</keyword>
<accession>A0A1K1LIU8</accession>
<evidence type="ECO:0000256" key="3">
    <source>
        <dbReference type="SAM" id="Phobius"/>
    </source>
</evidence>
<keyword evidence="2" id="KW-0813">Transport</keyword>
<evidence type="ECO:0000256" key="1">
    <source>
        <dbReference type="ARBA" id="ARBA00010692"/>
    </source>
</evidence>
<dbReference type="InterPro" id="IPR003784">
    <property type="entry name" value="BioY"/>
</dbReference>
<feature type="transmembrane region" description="Helical" evidence="3">
    <location>
        <begin position="124"/>
        <end position="146"/>
    </location>
</feature>
<dbReference type="Gene3D" id="1.10.1760.20">
    <property type="match status" value="1"/>
</dbReference>
<sequence length="190" mass="20333">MEDQAILKKNTNKFTTKELVLIAMFAAVMAVCSWISIPIGAIPVTLQTFGIFCALSLLGGRNGSFSIAVYILLGAIGLPVFTGFKGGLAALTGPTGGYILGFILMALLYWAGTKLFGDKLPVSIGLLTAGLAVCYLFGTIWFVFGYSKGENTMSFYKALKLCVIPFVPFDIIKLVLAAVISSRVKKQLNL</sequence>
<dbReference type="EMBL" id="FPIP01000001">
    <property type="protein sequence ID" value="SFW10794.1"/>
    <property type="molecule type" value="Genomic_DNA"/>
</dbReference>
<dbReference type="PIRSF" id="PIRSF016661">
    <property type="entry name" value="BioY"/>
    <property type="match status" value="1"/>
</dbReference>
<evidence type="ECO:0000313" key="4">
    <source>
        <dbReference type="EMBL" id="SFW10794.1"/>
    </source>
</evidence>
<dbReference type="PANTHER" id="PTHR34295">
    <property type="entry name" value="BIOTIN TRANSPORTER BIOY"/>
    <property type="match status" value="1"/>
</dbReference>
<organism evidence="4 5">
    <name type="scientific">Ruminococcus flavefaciens</name>
    <dbReference type="NCBI Taxonomy" id="1265"/>
    <lineage>
        <taxon>Bacteria</taxon>
        <taxon>Bacillati</taxon>
        <taxon>Bacillota</taxon>
        <taxon>Clostridia</taxon>
        <taxon>Eubacteriales</taxon>
        <taxon>Oscillospiraceae</taxon>
        <taxon>Ruminococcus</taxon>
    </lineage>
</organism>